<proteinExistence type="predicted"/>
<organism evidence="2 3">
    <name type="scientific">Dendrobium catenatum</name>
    <dbReference type="NCBI Taxonomy" id="906689"/>
    <lineage>
        <taxon>Eukaryota</taxon>
        <taxon>Viridiplantae</taxon>
        <taxon>Streptophyta</taxon>
        <taxon>Embryophyta</taxon>
        <taxon>Tracheophyta</taxon>
        <taxon>Spermatophyta</taxon>
        <taxon>Magnoliopsida</taxon>
        <taxon>Liliopsida</taxon>
        <taxon>Asparagales</taxon>
        <taxon>Orchidaceae</taxon>
        <taxon>Epidendroideae</taxon>
        <taxon>Malaxideae</taxon>
        <taxon>Dendrobiinae</taxon>
        <taxon>Dendrobium</taxon>
    </lineage>
</organism>
<dbReference type="AlphaFoldDB" id="A0A2I0WYD9"/>
<feature type="region of interest" description="Disordered" evidence="1">
    <location>
        <begin position="34"/>
        <end position="100"/>
    </location>
</feature>
<gene>
    <name evidence="2" type="ORF">MA16_Dca012424</name>
</gene>
<evidence type="ECO:0000256" key="1">
    <source>
        <dbReference type="SAM" id="MobiDB-lite"/>
    </source>
</evidence>
<keyword evidence="3" id="KW-1185">Reference proteome</keyword>
<evidence type="ECO:0000313" key="2">
    <source>
        <dbReference type="EMBL" id="PKU80666.1"/>
    </source>
</evidence>
<sequence>MDKGYTASIHHKPNTIIIQLTTTKYVATSRNPGASKALHVKTPSKNADPIPNAESPDKRSGDPSVKMNRLLAIEDSQVAGEARRRSSRLAGNPDRLDKEIASSGETNAGTLDTDLGTVIGFSVPVNGEEKRTTSHRDSRRECGEIFARGMRESVAIPVSGCFLQMGKFLK</sequence>
<dbReference type="Proteomes" id="UP000233837">
    <property type="component" value="Unassembled WGS sequence"/>
</dbReference>
<reference evidence="2 3" key="2">
    <citation type="journal article" date="2017" name="Nature">
        <title>The Apostasia genome and the evolution of orchids.</title>
        <authorList>
            <person name="Zhang G.Q."/>
            <person name="Liu K.W."/>
            <person name="Li Z."/>
            <person name="Lohaus R."/>
            <person name="Hsiao Y.Y."/>
            <person name="Niu S.C."/>
            <person name="Wang J.Y."/>
            <person name="Lin Y.C."/>
            <person name="Xu Q."/>
            <person name="Chen L.J."/>
            <person name="Yoshida K."/>
            <person name="Fujiwara S."/>
            <person name="Wang Z.W."/>
            <person name="Zhang Y.Q."/>
            <person name="Mitsuda N."/>
            <person name="Wang M."/>
            <person name="Liu G.H."/>
            <person name="Pecoraro L."/>
            <person name="Huang H.X."/>
            <person name="Xiao X.J."/>
            <person name="Lin M."/>
            <person name="Wu X.Y."/>
            <person name="Wu W.L."/>
            <person name="Chen Y.Y."/>
            <person name="Chang S.B."/>
            <person name="Sakamoto S."/>
            <person name="Ohme-Takagi M."/>
            <person name="Yagi M."/>
            <person name="Zeng S.J."/>
            <person name="Shen C.Y."/>
            <person name="Yeh C.M."/>
            <person name="Luo Y.B."/>
            <person name="Tsai W.C."/>
            <person name="Van de Peer Y."/>
            <person name="Liu Z.J."/>
        </authorList>
    </citation>
    <scope>NUCLEOTIDE SEQUENCE [LARGE SCALE GENOMIC DNA]</scope>
    <source>
        <tissue evidence="2">The whole plant</tissue>
    </source>
</reference>
<evidence type="ECO:0000313" key="3">
    <source>
        <dbReference type="Proteomes" id="UP000233837"/>
    </source>
</evidence>
<reference evidence="2 3" key="1">
    <citation type="journal article" date="2016" name="Sci. Rep.">
        <title>The Dendrobium catenatum Lindl. genome sequence provides insights into polysaccharide synthase, floral development and adaptive evolution.</title>
        <authorList>
            <person name="Zhang G.Q."/>
            <person name="Xu Q."/>
            <person name="Bian C."/>
            <person name="Tsai W.C."/>
            <person name="Yeh C.M."/>
            <person name="Liu K.W."/>
            <person name="Yoshida K."/>
            <person name="Zhang L.S."/>
            <person name="Chang S.B."/>
            <person name="Chen F."/>
            <person name="Shi Y."/>
            <person name="Su Y.Y."/>
            <person name="Zhang Y.Q."/>
            <person name="Chen L.J."/>
            <person name="Yin Y."/>
            <person name="Lin M."/>
            <person name="Huang H."/>
            <person name="Deng H."/>
            <person name="Wang Z.W."/>
            <person name="Zhu S.L."/>
            <person name="Zhao X."/>
            <person name="Deng C."/>
            <person name="Niu S.C."/>
            <person name="Huang J."/>
            <person name="Wang M."/>
            <person name="Liu G.H."/>
            <person name="Yang H.J."/>
            <person name="Xiao X.J."/>
            <person name="Hsiao Y.Y."/>
            <person name="Wu W.L."/>
            <person name="Chen Y.Y."/>
            <person name="Mitsuda N."/>
            <person name="Ohme-Takagi M."/>
            <person name="Luo Y.B."/>
            <person name="Van de Peer Y."/>
            <person name="Liu Z.J."/>
        </authorList>
    </citation>
    <scope>NUCLEOTIDE SEQUENCE [LARGE SCALE GENOMIC DNA]</scope>
    <source>
        <tissue evidence="2">The whole plant</tissue>
    </source>
</reference>
<accession>A0A2I0WYD9</accession>
<name>A0A2I0WYD9_9ASPA</name>
<protein>
    <submittedName>
        <fullName evidence="2">Uncharacterized protein</fullName>
    </submittedName>
</protein>
<dbReference type="EMBL" id="KZ502322">
    <property type="protein sequence ID" value="PKU80666.1"/>
    <property type="molecule type" value="Genomic_DNA"/>
</dbReference>